<dbReference type="AlphaFoldDB" id="A0A9X1NE49"/>
<proteinExistence type="predicted"/>
<dbReference type="RefSeq" id="WP_231442549.1">
    <property type="nucleotide sequence ID" value="NZ_JAJOMB010000007.1"/>
</dbReference>
<evidence type="ECO:0000313" key="1">
    <source>
        <dbReference type="EMBL" id="MCD5312395.1"/>
    </source>
</evidence>
<keyword evidence="2" id="KW-1185">Reference proteome</keyword>
<name>A0A9X1NE49_9ACTN</name>
<protein>
    <submittedName>
        <fullName evidence="1">Uncharacterized protein</fullName>
    </submittedName>
</protein>
<gene>
    <name evidence="1" type="ORF">LR394_15915</name>
</gene>
<reference evidence="1" key="1">
    <citation type="submission" date="2021-11" db="EMBL/GenBank/DDBJ databases">
        <title>Streptomyces corallinus and Kineosporia corallina sp. nov., two new coral-derived marine actinobacteria.</title>
        <authorList>
            <person name="Buangrab K."/>
            <person name="Sutthacheep M."/>
            <person name="Yeemin T."/>
            <person name="Harunari E."/>
            <person name="Igarashi Y."/>
            <person name="Sripreechasak P."/>
            <person name="Kanchanasin P."/>
            <person name="Tanasupawat S."/>
            <person name="Phongsopitanun W."/>
        </authorList>
    </citation>
    <scope>NUCLEOTIDE SEQUENCE</scope>
    <source>
        <strain evidence="1">JCM 31032</strain>
    </source>
</reference>
<accession>A0A9X1NE49</accession>
<comment type="caution">
    <text evidence="1">The sequence shown here is derived from an EMBL/GenBank/DDBJ whole genome shotgun (WGS) entry which is preliminary data.</text>
</comment>
<dbReference type="EMBL" id="JAJOMB010000007">
    <property type="protein sequence ID" value="MCD5312395.1"/>
    <property type="molecule type" value="Genomic_DNA"/>
</dbReference>
<evidence type="ECO:0000313" key="2">
    <source>
        <dbReference type="Proteomes" id="UP001138997"/>
    </source>
</evidence>
<dbReference type="Proteomes" id="UP001138997">
    <property type="component" value="Unassembled WGS sequence"/>
</dbReference>
<organism evidence="1 2">
    <name type="scientific">Kineosporia babensis</name>
    <dbReference type="NCBI Taxonomy" id="499548"/>
    <lineage>
        <taxon>Bacteria</taxon>
        <taxon>Bacillati</taxon>
        <taxon>Actinomycetota</taxon>
        <taxon>Actinomycetes</taxon>
        <taxon>Kineosporiales</taxon>
        <taxon>Kineosporiaceae</taxon>
        <taxon>Kineosporia</taxon>
    </lineage>
</organism>
<sequence length="172" mass="18650">MVFAAAAAVVHQRNRAVAHYVADEQSAPHLTGEQDPLITRKLLRRIVGLGPSSSIELDAPLVQRTTATAFALAVDLRFGTHATHDQVQRFVTQIRGPRVAPEALNPVLAEQVLEAMYREHSLLGSTSPTEVLSAQNLMTYALVHETNLFGGLPEQFVREAAELIGNHGTRAG</sequence>